<accession>A0A6A4ZNS4</accession>
<dbReference type="SMART" id="SM00674">
    <property type="entry name" value="CENPB"/>
    <property type="match status" value="1"/>
</dbReference>
<organism evidence="3">
    <name type="scientific">Aphanomyces stellatus</name>
    <dbReference type="NCBI Taxonomy" id="120398"/>
    <lineage>
        <taxon>Eukaryota</taxon>
        <taxon>Sar</taxon>
        <taxon>Stramenopiles</taxon>
        <taxon>Oomycota</taxon>
        <taxon>Saprolegniomycetes</taxon>
        <taxon>Saprolegniales</taxon>
        <taxon>Verrucalvaceae</taxon>
        <taxon>Aphanomyces</taxon>
    </lineage>
</organism>
<comment type="caution">
    <text evidence="3">The sequence shown here is derived from an EMBL/GenBank/DDBJ whole genome shotgun (WGS) entry which is preliminary data.</text>
</comment>
<protein>
    <recommendedName>
        <fullName evidence="2">HTH CENPB-type domain-containing protein</fullName>
    </recommendedName>
</protein>
<dbReference type="GO" id="GO:0003677">
    <property type="term" value="F:DNA binding"/>
    <property type="evidence" value="ECO:0007669"/>
    <property type="project" value="UniProtKB-KW"/>
</dbReference>
<evidence type="ECO:0000313" key="3">
    <source>
        <dbReference type="EMBL" id="KAF0714573.1"/>
    </source>
</evidence>
<dbReference type="InterPro" id="IPR006600">
    <property type="entry name" value="HTH_CenpB_DNA-bd_dom"/>
</dbReference>
<dbReference type="PROSITE" id="PS51253">
    <property type="entry name" value="HTH_CENPB"/>
    <property type="match status" value="1"/>
</dbReference>
<dbReference type="InterPro" id="IPR009057">
    <property type="entry name" value="Homeodomain-like_sf"/>
</dbReference>
<dbReference type="AlphaFoldDB" id="A0A6A4ZNS4"/>
<dbReference type="InterPro" id="IPR050863">
    <property type="entry name" value="CenT-Element_Derived"/>
</dbReference>
<dbReference type="Pfam" id="PF03221">
    <property type="entry name" value="HTH_Tnp_Tc5"/>
    <property type="match status" value="1"/>
</dbReference>
<dbReference type="InterPro" id="IPR004875">
    <property type="entry name" value="DDE_SF_endonuclease_dom"/>
</dbReference>
<feature type="domain" description="HTH CENPB-type" evidence="2">
    <location>
        <begin position="65"/>
        <end position="139"/>
    </location>
</feature>
<feature type="non-terminal residue" evidence="3">
    <location>
        <position position="398"/>
    </location>
</feature>
<dbReference type="PANTHER" id="PTHR19303">
    <property type="entry name" value="TRANSPOSON"/>
    <property type="match status" value="1"/>
</dbReference>
<dbReference type="PANTHER" id="PTHR19303:SF73">
    <property type="entry name" value="PROTEIN PDC2"/>
    <property type="match status" value="1"/>
</dbReference>
<dbReference type="OrthoDB" id="98288at2759"/>
<evidence type="ECO:0000256" key="1">
    <source>
        <dbReference type="ARBA" id="ARBA00023125"/>
    </source>
</evidence>
<dbReference type="EMBL" id="VJMH01000751">
    <property type="protein sequence ID" value="KAF0714573.1"/>
    <property type="molecule type" value="Genomic_DNA"/>
</dbReference>
<dbReference type="Pfam" id="PF03184">
    <property type="entry name" value="DDE_1"/>
    <property type="match status" value="1"/>
</dbReference>
<gene>
    <name evidence="3" type="ORF">As57867_003794</name>
</gene>
<dbReference type="GO" id="GO:0005634">
    <property type="term" value="C:nucleus"/>
    <property type="evidence" value="ECO:0007669"/>
    <property type="project" value="TreeGrafter"/>
</dbReference>
<evidence type="ECO:0000259" key="2">
    <source>
        <dbReference type="PROSITE" id="PS51253"/>
    </source>
</evidence>
<sequence>MKVKMTLMEKHELCNEHAANPNVSYSSLALWATQNFGLSTTPAKSTIYNILKRHATRSLRSDHKERTNDRRVKLPDVEQSVLQWVLRCEEIGVCITGEIIRERAQVVCDQLNIPPEGRLAFSRGWLYKFQRKHGLSCKYQHGEAGSVPQEVVDEGRQETLQETIGYSPSNVYNMDETGLFYCLSPHRSTTRNRVPGTKALKKRITMALTTNGDGSDLVDPLFIGTAARPRCFRGLSPRDVGLDYHFSKKAWMNADIFNAYLTALNAKMVVQDRKILLLVDNAPPHMLLEETLLTNVKLKMLPKNTTAYLQPQDACIIASFKAKYRKKQVQNALDQIDAVMEGRQDGLFEVPLNEAMQWAKDAWASVTPATVRNCWGRTGILDEHLSSFSSRVSGLQID</sequence>
<dbReference type="SUPFAM" id="SSF46689">
    <property type="entry name" value="Homeodomain-like"/>
    <property type="match status" value="1"/>
</dbReference>
<proteinExistence type="predicted"/>
<keyword evidence="1" id="KW-0238">DNA-binding</keyword>
<dbReference type="Gene3D" id="1.10.10.60">
    <property type="entry name" value="Homeodomain-like"/>
    <property type="match status" value="2"/>
</dbReference>
<name>A0A6A4ZNS4_9STRA</name>
<reference evidence="3" key="1">
    <citation type="submission" date="2019-06" db="EMBL/GenBank/DDBJ databases">
        <title>Genomics analysis of Aphanomyces spp. identifies a new class of oomycete effector associated with host adaptation.</title>
        <authorList>
            <person name="Gaulin E."/>
        </authorList>
    </citation>
    <scope>NUCLEOTIDE SEQUENCE</scope>
    <source>
        <strain evidence="3">CBS 578.67</strain>
    </source>
</reference>